<dbReference type="Proteomes" id="UP000294937">
    <property type="component" value="Unassembled WGS sequence"/>
</dbReference>
<protein>
    <submittedName>
        <fullName evidence="2">Uncharacterized protein DUF4397</fullName>
    </submittedName>
</protein>
<dbReference type="Pfam" id="PF14344">
    <property type="entry name" value="DUF4397"/>
    <property type="match status" value="1"/>
</dbReference>
<accession>A0A4R3LEE0</accession>
<evidence type="ECO:0000313" key="3">
    <source>
        <dbReference type="Proteomes" id="UP000294937"/>
    </source>
</evidence>
<reference evidence="2 3" key="1">
    <citation type="submission" date="2019-03" db="EMBL/GenBank/DDBJ databases">
        <title>Genomic Encyclopedia of Type Strains, Phase IV (KMG-IV): sequencing the most valuable type-strain genomes for metagenomic binning, comparative biology and taxonomic classification.</title>
        <authorList>
            <person name="Goeker M."/>
        </authorList>
    </citation>
    <scope>NUCLEOTIDE SEQUENCE [LARGE SCALE GENOMIC DNA]</scope>
    <source>
        <strain evidence="2 3">DSM 45707</strain>
    </source>
</reference>
<comment type="caution">
    <text evidence="2">The sequence shown here is derived from an EMBL/GenBank/DDBJ whole genome shotgun (WGS) entry which is preliminary data.</text>
</comment>
<dbReference type="OrthoDB" id="9783299at2"/>
<evidence type="ECO:0000313" key="2">
    <source>
        <dbReference type="EMBL" id="TCS95816.1"/>
    </source>
</evidence>
<dbReference type="RefSeq" id="WP_131923787.1">
    <property type="nucleotide sequence ID" value="NZ_SMAG01000002.1"/>
</dbReference>
<keyword evidence="3" id="KW-1185">Reference proteome</keyword>
<sequence length="269" mass="31075">MTWKKYLEKAHVYERLADYYKNKNPQLYNEYYRKYNSNMKIFVEAYHQEKEQQMQSDLRETYIPSLMPIISEPIHPPASVRILHASKKAEKTPVDLYVNGQKILSNLKYGSVTNYLDLRPGEYLIEAFPVGKKDKPLIRQRLQVKEGRSYLLVVIDHDSGKMDLAIYPITRKPSKRKAKVRVIHLAKGIPTVNVTLPTGVHLFKEVSYLEGTPYQSIEPISTKLIIKESQTDQLLYTIPKVKLGAGDVITAIALDPHNQLQILLLNDRR</sequence>
<dbReference type="EMBL" id="SMAG01000002">
    <property type="protein sequence ID" value="TCS95816.1"/>
    <property type="molecule type" value="Genomic_DNA"/>
</dbReference>
<feature type="domain" description="DUF4397" evidence="1">
    <location>
        <begin position="78"/>
        <end position="195"/>
    </location>
</feature>
<dbReference type="InterPro" id="IPR025510">
    <property type="entry name" value="DUF4397"/>
</dbReference>
<dbReference type="AlphaFoldDB" id="A0A4R3LEE0"/>
<evidence type="ECO:0000259" key="1">
    <source>
        <dbReference type="Pfam" id="PF14344"/>
    </source>
</evidence>
<organism evidence="2 3">
    <name type="scientific">Hazenella coriacea</name>
    <dbReference type="NCBI Taxonomy" id="1179467"/>
    <lineage>
        <taxon>Bacteria</taxon>
        <taxon>Bacillati</taxon>
        <taxon>Bacillota</taxon>
        <taxon>Bacilli</taxon>
        <taxon>Bacillales</taxon>
        <taxon>Thermoactinomycetaceae</taxon>
        <taxon>Hazenella</taxon>
    </lineage>
</organism>
<gene>
    <name evidence="2" type="ORF">EDD58_102397</name>
</gene>
<name>A0A4R3LEE0_9BACL</name>
<proteinExistence type="predicted"/>